<evidence type="ECO:0000313" key="2">
    <source>
        <dbReference type="Proteomes" id="UP000814140"/>
    </source>
</evidence>
<reference evidence="1" key="2">
    <citation type="journal article" date="2022" name="New Phytol.">
        <title>Evolutionary transition to the ectomycorrhizal habit in the genomes of a hyperdiverse lineage of mushroom-forming fungi.</title>
        <authorList>
            <person name="Looney B."/>
            <person name="Miyauchi S."/>
            <person name="Morin E."/>
            <person name="Drula E."/>
            <person name="Courty P.E."/>
            <person name="Kohler A."/>
            <person name="Kuo A."/>
            <person name="LaButti K."/>
            <person name="Pangilinan J."/>
            <person name="Lipzen A."/>
            <person name="Riley R."/>
            <person name="Andreopoulos W."/>
            <person name="He G."/>
            <person name="Johnson J."/>
            <person name="Nolan M."/>
            <person name="Tritt A."/>
            <person name="Barry K.W."/>
            <person name="Grigoriev I.V."/>
            <person name="Nagy L.G."/>
            <person name="Hibbett D."/>
            <person name="Henrissat B."/>
            <person name="Matheny P.B."/>
            <person name="Labbe J."/>
            <person name="Martin F.M."/>
        </authorList>
    </citation>
    <scope>NUCLEOTIDE SEQUENCE</scope>
    <source>
        <strain evidence="1">HHB10654</strain>
    </source>
</reference>
<proteinExistence type="predicted"/>
<gene>
    <name evidence="1" type="ORF">BV25DRAFT_1915172</name>
</gene>
<comment type="caution">
    <text evidence="1">The sequence shown here is derived from an EMBL/GenBank/DDBJ whole genome shotgun (WGS) entry which is preliminary data.</text>
</comment>
<dbReference type="Proteomes" id="UP000814140">
    <property type="component" value="Unassembled WGS sequence"/>
</dbReference>
<sequence>MNTQDESKSGATLAILRSRLALLDHISASSDRSDISLARNVIQDELLPTADSAAAKSILKSRLNELNPVARLNTDILYRIFESIGKDELVWGLDVSSKYIGPPTSLSRRLGWIKVSYVCRAWRQTALDHPLLWRNITFRLGVHWAEELLSRSKAVPIKVTFTSGDPQTWAMPYFAEHLTHTQELTLYFRHPAVQAILLQSHAPKLEMLTLDLYSRVNRLTSLPTAFSEFSWLCLDRMPCLQTLMIKNTVWLPFAPEWAAHTNLTLLHIDNSRVDVKLSQLHQGGLVDALSKMPHLEKLFFNQCLADVTESGPTVTLPHLCRLTIADMVTRVASFIQRLRIVNIALKVAFELYSLPDDVSILQSLMAHQTDFTSPLSQMAIYWTNSGVNTSFWRFENLPPGVPTAYRSGDKPDLQIRFTCVDPPDIVLSVLPLRHVRVLCVASTEGWVRDTWLRAHRQFSNVEHIVAQTAVPTTLIEALFPPPHSPLPGQNNTEVEQTLLAPRLTLLTLQSALTPDPTALLALKAARAKAGCPLEIIVSTEAA</sequence>
<accession>A0ACB8T6Z2</accession>
<keyword evidence="2" id="KW-1185">Reference proteome</keyword>
<evidence type="ECO:0000313" key="1">
    <source>
        <dbReference type="EMBL" id="KAI0063705.1"/>
    </source>
</evidence>
<name>A0ACB8T6Z2_9AGAM</name>
<reference evidence="1" key="1">
    <citation type="submission" date="2021-03" db="EMBL/GenBank/DDBJ databases">
        <authorList>
            <consortium name="DOE Joint Genome Institute"/>
            <person name="Ahrendt S."/>
            <person name="Looney B.P."/>
            <person name="Miyauchi S."/>
            <person name="Morin E."/>
            <person name="Drula E."/>
            <person name="Courty P.E."/>
            <person name="Chicoki N."/>
            <person name="Fauchery L."/>
            <person name="Kohler A."/>
            <person name="Kuo A."/>
            <person name="Labutti K."/>
            <person name="Pangilinan J."/>
            <person name="Lipzen A."/>
            <person name="Riley R."/>
            <person name="Andreopoulos W."/>
            <person name="He G."/>
            <person name="Johnson J."/>
            <person name="Barry K.W."/>
            <person name="Grigoriev I.V."/>
            <person name="Nagy L."/>
            <person name="Hibbett D."/>
            <person name="Henrissat B."/>
            <person name="Matheny P.B."/>
            <person name="Labbe J."/>
            <person name="Martin F."/>
        </authorList>
    </citation>
    <scope>NUCLEOTIDE SEQUENCE</scope>
    <source>
        <strain evidence="1">HHB10654</strain>
    </source>
</reference>
<dbReference type="EMBL" id="MU277202">
    <property type="protein sequence ID" value="KAI0063705.1"/>
    <property type="molecule type" value="Genomic_DNA"/>
</dbReference>
<protein>
    <submittedName>
        <fullName evidence="1">Uncharacterized protein</fullName>
    </submittedName>
</protein>
<organism evidence="1 2">
    <name type="scientific">Artomyces pyxidatus</name>
    <dbReference type="NCBI Taxonomy" id="48021"/>
    <lineage>
        <taxon>Eukaryota</taxon>
        <taxon>Fungi</taxon>
        <taxon>Dikarya</taxon>
        <taxon>Basidiomycota</taxon>
        <taxon>Agaricomycotina</taxon>
        <taxon>Agaricomycetes</taxon>
        <taxon>Russulales</taxon>
        <taxon>Auriscalpiaceae</taxon>
        <taxon>Artomyces</taxon>
    </lineage>
</organism>